<feature type="region of interest" description="Disordered" evidence="1">
    <location>
        <begin position="1"/>
        <end position="67"/>
    </location>
</feature>
<dbReference type="AlphaFoldDB" id="A0A1W7D1T6"/>
<accession>A0A1W7D1T6</accession>
<feature type="compositionally biased region" description="Low complexity" evidence="1">
    <location>
        <begin position="13"/>
        <end position="22"/>
    </location>
</feature>
<reference evidence="2 3" key="1">
    <citation type="submission" date="2017-05" db="EMBL/GenBank/DDBJ databases">
        <title>Complete genome sequence of Streptomyces sp. SCSIO 03032 revealed the diverse biosynthetic pathways for its bioactive secondary metabolites.</title>
        <authorList>
            <person name="Ma L."/>
            <person name="Zhu Y."/>
            <person name="Zhang W."/>
            <person name="Zhang G."/>
            <person name="Tian X."/>
            <person name="Zhang S."/>
            <person name="Zhang C."/>
        </authorList>
    </citation>
    <scope>NUCLEOTIDE SEQUENCE [LARGE SCALE GENOMIC DNA]</scope>
    <source>
        <strain evidence="2 3">SCSIO 03032</strain>
    </source>
</reference>
<evidence type="ECO:0000256" key="1">
    <source>
        <dbReference type="SAM" id="MobiDB-lite"/>
    </source>
</evidence>
<keyword evidence="3" id="KW-1185">Reference proteome</keyword>
<name>A0A1W7D1T6_9ACTN</name>
<protein>
    <submittedName>
        <fullName evidence="2">Uncharacterized protein</fullName>
    </submittedName>
</protein>
<evidence type="ECO:0000313" key="2">
    <source>
        <dbReference type="EMBL" id="ARQ70879.1"/>
    </source>
</evidence>
<dbReference type="Proteomes" id="UP000194218">
    <property type="component" value="Chromosome"/>
</dbReference>
<evidence type="ECO:0000313" key="3">
    <source>
        <dbReference type="Proteomes" id="UP000194218"/>
    </source>
</evidence>
<dbReference type="KEGG" id="smao:CAG99_20340"/>
<proteinExistence type="predicted"/>
<dbReference type="EMBL" id="CP021121">
    <property type="protein sequence ID" value="ARQ70879.1"/>
    <property type="molecule type" value="Genomic_DNA"/>
</dbReference>
<organism evidence="2 3">
    <name type="scientific">Streptomyces marincola</name>
    <dbReference type="NCBI Taxonomy" id="2878388"/>
    <lineage>
        <taxon>Bacteria</taxon>
        <taxon>Bacillati</taxon>
        <taxon>Actinomycetota</taxon>
        <taxon>Actinomycetes</taxon>
        <taxon>Kitasatosporales</taxon>
        <taxon>Streptomycetaceae</taxon>
        <taxon>Streptomyces</taxon>
    </lineage>
</organism>
<sequence>MALMTPLHPAPRPAARGPRQPGHGPPPRPGGNGPGRSRPAGTGPAAWAVRNRAGATAWGRAASPLRP</sequence>
<gene>
    <name evidence="2" type="ORF">CAG99_20340</name>
</gene>